<feature type="transmembrane region" description="Helical" evidence="5">
    <location>
        <begin position="6"/>
        <end position="32"/>
    </location>
</feature>
<keyword evidence="7" id="KW-1185">Reference proteome</keyword>
<gene>
    <name evidence="6" type="ordered locus">Pyrfu_1963</name>
</gene>
<dbReference type="FunCoup" id="G0EDL2">
    <property type="interactions" value="23"/>
</dbReference>
<feature type="transmembrane region" description="Helical" evidence="5">
    <location>
        <begin position="115"/>
        <end position="135"/>
    </location>
</feature>
<dbReference type="PANTHER" id="PTHR11432">
    <property type="entry name" value="NADH DEHYDROGENASE SUBUNIT 1"/>
    <property type="match status" value="1"/>
</dbReference>
<keyword evidence="3 5" id="KW-1133">Transmembrane helix</keyword>
<name>G0EDL2_PYRF1</name>
<reference evidence="6 7" key="1">
    <citation type="journal article" date="2011" name="Stand. Genomic Sci.">
        <title>Complete genome sequence of the hyperthermophilic chemolithoautotroph Pyrolobus fumarii type strain (1A).</title>
        <authorList>
            <person name="Anderson I."/>
            <person name="Goker M."/>
            <person name="Nolan M."/>
            <person name="Lucas S."/>
            <person name="Hammon N."/>
            <person name="Deshpande S."/>
            <person name="Cheng J.F."/>
            <person name="Tapia R."/>
            <person name="Han C."/>
            <person name="Goodwin L."/>
            <person name="Pitluck S."/>
            <person name="Huntemann M."/>
            <person name="Liolios K."/>
            <person name="Ivanova N."/>
            <person name="Pagani I."/>
            <person name="Mavromatis K."/>
            <person name="Ovchinikova G."/>
            <person name="Pati A."/>
            <person name="Chen A."/>
            <person name="Palaniappan K."/>
            <person name="Land M."/>
            <person name="Hauser L."/>
            <person name="Brambilla E.M."/>
            <person name="Huber H."/>
            <person name="Yasawong M."/>
            <person name="Rohde M."/>
            <person name="Spring S."/>
            <person name="Abt B."/>
            <person name="Sikorski J."/>
            <person name="Wirth R."/>
            <person name="Detter J.C."/>
            <person name="Woyke T."/>
            <person name="Bristow J."/>
            <person name="Eisen J.A."/>
            <person name="Markowitz V."/>
            <person name="Hugenholtz P."/>
            <person name="Kyrpides N.C."/>
            <person name="Klenk H.P."/>
            <person name="Lapidus A."/>
        </authorList>
    </citation>
    <scope>NUCLEOTIDE SEQUENCE [LARGE SCALE GENOMIC DNA]</scope>
    <source>
        <strain evidence="7">DSM 11204 / 1A</strain>
    </source>
</reference>
<evidence type="ECO:0000313" key="6">
    <source>
        <dbReference type="EMBL" id="AEM39816.1"/>
    </source>
</evidence>
<keyword evidence="2 5" id="KW-0812">Transmembrane</keyword>
<sequence length="329" mass="35269">MIEWLMSPAVLSALLMPGAAAALLSALIIIYLERKLTARAQRRIGPYYVSRRIAGALQPMADGIRFFFQEPVIPISVDIPAFVLAPALVTAVLLVTFSVIPGGPAAVAVESPTSLLIVLAALALSPIPIIIMGWASDNRFSLLGSLREAILNSSYEPVLLLAALAGASVLGTLDLVEAVEVQARLGLPGIILNPLAALVFFVAALAACDRIPFDLVLGEQEIVAGPYTEYSGVLFAVAMAIDYLKLYILGLVFAVLFLGGWLPATSWPWSGIVLFLKALAFMLLAVYLRVVYGRARLDKALRGLWKFYFPLALAALAWGQVVSYIMSLV</sequence>
<feature type="transmembrane region" description="Helical" evidence="5">
    <location>
        <begin position="155"/>
        <end position="173"/>
    </location>
</feature>
<feature type="transmembrane region" description="Helical" evidence="5">
    <location>
        <begin position="185"/>
        <end position="207"/>
    </location>
</feature>
<dbReference type="eggNOG" id="arCOG01546">
    <property type="taxonomic scope" value="Archaea"/>
</dbReference>
<feature type="transmembrane region" description="Helical" evidence="5">
    <location>
        <begin position="304"/>
        <end position="326"/>
    </location>
</feature>
<dbReference type="GO" id="GO:0003954">
    <property type="term" value="F:NADH dehydrogenase activity"/>
    <property type="evidence" value="ECO:0007669"/>
    <property type="project" value="TreeGrafter"/>
</dbReference>
<keyword evidence="4 5" id="KW-0472">Membrane</keyword>
<comment type="subcellular location">
    <subcellularLocation>
        <location evidence="1">Membrane</location>
        <topology evidence="1">Multi-pass membrane protein</topology>
    </subcellularLocation>
</comment>
<evidence type="ECO:0000256" key="4">
    <source>
        <dbReference type="ARBA" id="ARBA00023136"/>
    </source>
</evidence>
<feature type="transmembrane region" description="Helical" evidence="5">
    <location>
        <begin position="81"/>
        <end position="103"/>
    </location>
</feature>
<dbReference type="Pfam" id="PF00146">
    <property type="entry name" value="NADHdh"/>
    <property type="match status" value="1"/>
</dbReference>
<feature type="transmembrane region" description="Helical" evidence="5">
    <location>
        <begin position="269"/>
        <end position="292"/>
    </location>
</feature>
<dbReference type="OrthoDB" id="15253at2157"/>
<dbReference type="EC" id="1.6.99.5" evidence="6"/>
<dbReference type="GO" id="GO:0016020">
    <property type="term" value="C:membrane"/>
    <property type="evidence" value="ECO:0007669"/>
    <property type="project" value="UniProtKB-SubCell"/>
</dbReference>
<protein>
    <submittedName>
        <fullName evidence="6">NADH dehydrogenase (Quinone)</fullName>
        <ecNumber evidence="6">1.6.99.5</ecNumber>
    </submittedName>
</protein>
<dbReference type="GO" id="GO:0009060">
    <property type="term" value="P:aerobic respiration"/>
    <property type="evidence" value="ECO:0007669"/>
    <property type="project" value="TreeGrafter"/>
</dbReference>
<accession>G0EDL2</accession>
<dbReference type="GeneID" id="11138303"/>
<dbReference type="PANTHER" id="PTHR11432:SF3">
    <property type="entry name" value="NADH-UBIQUINONE OXIDOREDUCTASE CHAIN 1"/>
    <property type="match status" value="1"/>
</dbReference>
<proteinExistence type="inferred from homology"/>
<organism evidence="6 7">
    <name type="scientific">Pyrolobus fumarii (strain DSM 11204 / 1A)</name>
    <dbReference type="NCBI Taxonomy" id="694429"/>
    <lineage>
        <taxon>Archaea</taxon>
        <taxon>Thermoproteota</taxon>
        <taxon>Thermoprotei</taxon>
        <taxon>Desulfurococcales</taxon>
        <taxon>Pyrodictiaceae</taxon>
        <taxon>Pyrolobus</taxon>
    </lineage>
</organism>
<feature type="transmembrane region" description="Helical" evidence="5">
    <location>
        <begin position="246"/>
        <end position="263"/>
    </location>
</feature>
<keyword evidence="6" id="KW-0560">Oxidoreductase</keyword>
<dbReference type="InterPro" id="IPR001694">
    <property type="entry name" value="NADH_UbQ_OxRdtase_su1/FPO"/>
</dbReference>
<evidence type="ECO:0000256" key="1">
    <source>
        <dbReference type="ARBA" id="ARBA00004141"/>
    </source>
</evidence>
<dbReference type="NCBIfam" id="NF004741">
    <property type="entry name" value="PRK06076.1-2"/>
    <property type="match status" value="1"/>
</dbReference>
<evidence type="ECO:0000256" key="5">
    <source>
        <dbReference type="SAM" id="Phobius"/>
    </source>
</evidence>
<dbReference type="KEGG" id="pfm:Pyrfu_1963"/>
<dbReference type="EMBL" id="CP002838">
    <property type="protein sequence ID" value="AEM39816.1"/>
    <property type="molecule type" value="Genomic_DNA"/>
</dbReference>
<dbReference type="Proteomes" id="UP000001037">
    <property type="component" value="Chromosome"/>
</dbReference>
<dbReference type="RefSeq" id="WP_014027493.1">
    <property type="nucleotide sequence ID" value="NC_015931.1"/>
</dbReference>
<dbReference type="AlphaFoldDB" id="G0EDL2"/>
<dbReference type="HOGENOM" id="CLU_015134_0_2_2"/>
<dbReference type="HAMAP" id="MF_01350">
    <property type="entry name" value="NDH1_NuoH"/>
    <property type="match status" value="1"/>
</dbReference>
<evidence type="ECO:0000313" key="7">
    <source>
        <dbReference type="Proteomes" id="UP000001037"/>
    </source>
</evidence>
<dbReference type="STRING" id="694429.Pyrfu_1963"/>
<evidence type="ECO:0000256" key="3">
    <source>
        <dbReference type="ARBA" id="ARBA00022989"/>
    </source>
</evidence>
<dbReference type="InParanoid" id="G0EDL2"/>
<evidence type="ECO:0000256" key="2">
    <source>
        <dbReference type="ARBA" id="ARBA00022692"/>
    </source>
</evidence>